<reference evidence="1 2" key="1">
    <citation type="submission" date="2023-05" db="EMBL/GenBank/DDBJ databases">
        <title>Draft genome sequence of Streptomyces sp. B-S-A6 isolated from a cave soil in Thailand.</title>
        <authorList>
            <person name="Chamroensaksri N."/>
            <person name="Muangham S."/>
        </authorList>
    </citation>
    <scope>NUCLEOTIDE SEQUENCE [LARGE SCALE GENOMIC DNA]</scope>
    <source>
        <strain evidence="1 2">B-S-A6</strain>
    </source>
</reference>
<dbReference type="RefSeq" id="WP_282541188.1">
    <property type="nucleotide sequence ID" value="NZ_JASCIQ010000004.1"/>
</dbReference>
<name>A0ABT6S724_9ACTN</name>
<sequence>MTSHIESLVQQLGGKAHKSYVPRAELVWIRADAIPPSSTACSPSAASVS</sequence>
<keyword evidence="2" id="KW-1185">Reference proteome</keyword>
<dbReference type="Proteomes" id="UP001223978">
    <property type="component" value="Unassembled WGS sequence"/>
</dbReference>
<organism evidence="1 2">
    <name type="scientific">Streptomyces cavernicola</name>
    <dbReference type="NCBI Taxonomy" id="3043613"/>
    <lineage>
        <taxon>Bacteria</taxon>
        <taxon>Bacillati</taxon>
        <taxon>Actinomycetota</taxon>
        <taxon>Actinomycetes</taxon>
        <taxon>Kitasatosporales</taxon>
        <taxon>Streptomycetaceae</taxon>
        <taxon>Streptomyces</taxon>
    </lineage>
</organism>
<protein>
    <submittedName>
        <fullName evidence="1">Uncharacterized protein</fullName>
    </submittedName>
</protein>
<gene>
    <name evidence="1" type="ORF">QIS96_05290</name>
</gene>
<evidence type="ECO:0000313" key="1">
    <source>
        <dbReference type="EMBL" id="MDI3403238.1"/>
    </source>
</evidence>
<dbReference type="EMBL" id="JASCIQ010000004">
    <property type="protein sequence ID" value="MDI3403238.1"/>
    <property type="molecule type" value="Genomic_DNA"/>
</dbReference>
<accession>A0ABT6S724</accession>
<proteinExistence type="predicted"/>
<evidence type="ECO:0000313" key="2">
    <source>
        <dbReference type="Proteomes" id="UP001223978"/>
    </source>
</evidence>
<comment type="caution">
    <text evidence="1">The sequence shown here is derived from an EMBL/GenBank/DDBJ whole genome shotgun (WGS) entry which is preliminary data.</text>
</comment>